<dbReference type="InterPro" id="IPR021860">
    <property type="entry name" value="Peptidase_S12_Pab87-rel_C"/>
</dbReference>
<protein>
    <recommendedName>
        <fullName evidence="1">Peptidase S12 Pab87-related C-terminal domain-containing protein</fullName>
    </recommendedName>
</protein>
<reference evidence="2 3" key="1">
    <citation type="journal article" date="2018" name="Mycol. Prog.">
        <title>Coniella lustricola, a new species from submerged detritus.</title>
        <authorList>
            <person name="Raudabaugh D.B."/>
            <person name="Iturriaga T."/>
            <person name="Carver A."/>
            <person name="Mondo S."/>
            <person name="Pangilinan J."/>
            <person name="Lipzen A."/>
            <person name="He G."/>
            <person name="Amirebrahimi M."/>
            <person name="Grigoriev I.V."/>
            <person name="Miller A.N."/>
        </authorList>
    </citation>
    <scope>NUCLEOTIDE SEQUENCE [LARGE SCALE GENOMIC DNA]</scope>
    <source>
        <strain evidence="2 3">B22-T-1</strain>
    </source>
</reference>
<feature type="domain" description="Peptidase S12 Pab87-related C-terminal" evidence="1">
    <location>
        <begin position="50"/>
        <end position="153"/>
    </location>
</feature>
<accession>A0A2T2ZUF0</accession>
<proteinExistence type="predicted"/>
<dbReference type="Proteomes" id="UP000241462">
    <property type="component" value="Unassembled WGS sequence"/>
</dbReference>
<sequence length="172" mass="19668">MWDMVDDRLGVPLDQRRDWTTGFQHYYEKAEAGMNQSIAKYYPDRPASPLPMALPVEAYSGTYFHPGYLNFTVQLAGDMDKKHILRDNITLAAIRADATWPSMNLFEHVSGEYWMMYQYYLGSPQGPTQEYAPAQFEIGPDGRVARMGITWLAVSPGKEDTVEGLVWFDKID</sequence>
<dbReference type="AlphaFoldDB" id="A0A2T2ZUF0"/>
<dbReference type="Pfam" id="PF11954">
    <property type="entry name" value="DUF3471"/>
    <property type="match status" value="1"/>
</dbReference>
<evidence type="ECO:0000259" key="1">
    <source>
        <dbReference type="Pfam" id="PF11954"/>
    </source>
</evidence>
<evidence type="ECO:0000313" key="3">
    <source>
        <dbReference type="Proteomes" id="UP000241462"/>
    </source>
</evidence>
<dbReference type="EMBL" id="KZ678680">
    <property type="protein sequence ID" value="PSR76999.1"/>
    <property type="molecule type" value="Genomic_DNA"/>
</dbReference>
<dbReference type="InParanoid" id="A0A2T2ZUF0"/>
<organism evidence="2 3">
    <name type="scientific">Coniella lustricola</name>
    <dbReference type="NCBI Taxonomy" id="2025994"/>
    <lineage>
        <taxon>Eukaryota</taxon>
        <taxon>Fungi</taxon>
        <taxon>Dikarya</taxon>
        <taxon>Ascomycota</taxon>
        <taxon>Pezizomycotina</taxon>
        <taxon>Sordariomycetes</taxon>
        <taxon>Sordariomycetidae</taxon>
        <taxon>Diaporthales</taxon>
        <taxon>Schizoparmaceae</taxon>
        <taxon>Coniella</taxon>
    </lineage>
</organism>
<dbReference type="STRING" id="2025994.A0A2T2ZUF0"/>
<keyword evidence="3" id="KW-1185">Reference proteome</keyword>
<dbReference type="OrthoDB" id="5946976at2759"/>
<name>A0A2T2ZUF0_9PEZI</name>
<evidence type="ECO:0000313" key="2">
    <source>
        <dbReference type="EMBL" id="PSR76999.1"/>
    </source>
</evidence>
<gene>
    <name evidence="2" type="ORF">BD289DRAFT_456821</name>
</gene>